<reference evidence="2 3" key="1">
    <citation type="submission" date="2018-03" db="EMBL/GenBank/DDBJ databases">
        <title>Novel Streptomyces sp. from soil.</title>
        <authorList>
            <person name="Tan G.Y.A."/>
            <person name="Lee Z.Y."/>
        </authorList>
    </citation>
    <scope>NUCLEOTIDE SEQUENCE [LARGE SCALE GENOMIC DNA]</scope>
    <source>
        <strain evidence="2 3">ST5x</strain>
    </source>
</reference>
<dbReference type="Proteomes" id="UP000239322">
    <property type="component" value="Unassembled WGS sequence"/>
</dbReference>
<evidence type="ECO:0000313" key="3">
    <source>
        <dbReference type="Proteomes" id="UP000239322"/>
    </source>
</evidence>
<accession>A0A2S9Q329</accession>
<protein>
    <submittedName>
        <fullName evidence="2">Uncharacterized protein</fullName>
    </submittedName>
</protein>
<evidence type="ECO:0000313" key="2">
    <source>
        <dbReference type="EMBL" id="PRH81084.1"/>
    </source>
</evidence>
<dbReference type="EMBL" id="PVLV01000007">
    <property type="protein sequence ID" value="PRH81084.1"/>
    <property type="molecule type" value="Genomic_DNA"/>
</dbReference>
<keyword evidence="3" id="KW-1185">Reference proteome</keyword>
<feature type="region of interest" description="Disordered" evidence="1">
    <location>
        <begin position="1"/>
        <end position="20"/>
    </location>
</feature>
<name>A0A2S9Q329_9ACTN</name>
<dbReference type="RefSeq" id="WP_105866850.1">
    <property type="nucleotide sequence ID" value="NZ_PVLV01000007.1"/>
</dbReference>
<proteinExistence type="predicted"/>
<comment type="caution">
    <text evidence="2">The sequence shown here is derived from an EMBL/GenBank/DDBJ whole genome shotgun (WGS) entry which is preliminary data.</text>
</comment>
<dbReference type="AlphaFoldDB" id="A0A2S9Q329"/>
<gene>
    <name evidence="2" type="ORF">C6N75_00630</name>
</gene>
<organism evidence="2 3">
    <name type="scientific">Streptomyces solincola</name>
    <dbReference type="NCBI Taxonomy" id="2100817"/>
    <lineage>
        <taxon>Bacteria</taxon>
        <taxon>Bacillati</taxon>
        <taxon>Actinomycetota</taxon>
        <taxon>Actinomycetes</taxon>
        <taxon>Kitasatosporales</taxon>
        <taxon>Streptomycetaceae</taxon>
        <taxon>Streptomyces</taxon>
    </lineage>
</organism>
<evidence type="ECO:0000256" key="1">
    <source>
        <dbReference type="SAM" id="MobiDB-lite"/>
    </source>
</evidence>
<feature type="region of interest" description="Disordered" evidence="1">
    <location>
        <begin position="31"/>
        <end position="50"/>
    </location>
</feature>
<sequence length="127" mass="13352">MSGNERADGPDEVGSRGVPPAEFVARLQRGEHPAEMDTIMKPVPNTMPVPDDADEWIAAFGRVITGGHLPGGDGKTSTTMFLDTDPQGTVATPLGGPGLDLCRTCLSPVGEPSPECTNPFNHQEQQA</sequence>